<gene>
    <name evidence="1" type="ORF">MICPUCDRAFT_5779</name>
</gene>
<reference evidence="1 2" key="1">
    <citation type="journal article" date="2009" name="Science">
        <title>Green evolution and dynamic adaptations revealed by genomes of the marine picoeukaryotes Micromonas.</title>
        <authorList>
            <person name="Worden A.Z."/>
            <person name="Lee J.H."/>
            <person name="Mock T."/>
            <person name="Rouze P."/>
            <person name="Simmons M.P."/>
            <person name="Aerts A.L."/>
            <person name="Allen A.E."/>
            <person name="Cuvelier M.L."/>
            <person name="Derelle E."/>
            <person name="Everett M.V."/>
            <person name="Foulon E."/>
            <person name="Grimwood J."/>
            <person name="Gundlach H."/>
            <person name="Henrissat B."/>
            <person name="Napoli C."/>
            <person name="McDonald S.M."/>
            <person name="Parker M.S."/>
            <person name="Rombauts S."/>
            <person name="Salamov A."/>
            <person name="Von Dassow P."/>
            <person name="Badger J.H."/>
            <person name="Coutinho P.M."/>
            <person name="Demir E."/>
            <person name="Dubchak I."/>
            <person name="Gentemann C."/>
            <person name="Eikrem W."/>
            <person name="Gready J.E."/>
            <person name="John U."/>
            <person name="Lanier W."/>
            <person name="Lindquist E.A."/>
            <person name="Lucas S."/>
            <person name="Mayer K.F."/>
            <person name="Moreau H."/>
            <person name="Not F."/>
            <person name="Otillar R."/>
            <person name="Panaud O."/>
            <person name="Pangilinan J."/>
            <person name="Paulsen I."/>
            <person name="Piegu B."/>
            <person name="Poliakov A."/>
            <person name="Robbens S."/>
            <person name="Schmutz J."/>
            <person name="Toulza E."/>
            <person name="Wyss T."/>
            <person name="Zelensky A."/>
            <person name="Zhou K."/>
            <person name="Armbrust E.V."/>
            <person name="Bhattacharya D."/>
            <person name="Goodenough U.W."/>
            <person name="Van de Peer Y."/>
            <person name="Grigoriev I.V."/>
        </authorList>
    </citation>
    <scope>NUCLEOTIDE SEQUENCE [LARGE SCALE GENOMIC DNA]</scope>
    <source>
        <strain evidence="1 2">CCMP1545</strain>
    </source>
</reference>
<evidence type="ECO:0000313" key="2">
    <source>
        <dbReference type="Proteomes" id="UP000001876"/>
    </source>
</evidence>
<dbReference type="OMA" id="HWTIGSA"/>
<dbReference type="InterPro" id="IPR010903">
    <property type="entry name" value="DUF1517"/>
</dbReference>
<evidence type="ECO:0000313" key="1">
    <source>
        <dbReference type="EMBL" id="EEH52231.1"/>
    </source>
</evidence>
<dbReference type="Pfam" id="PF07466">
    <property type="entry name" value="DUF1517"/>
    <property type="match status" value="1"/>
</dbReference>
<dbReference type="InterPro" id="IPR053023">
    <property type="entry name" value="FLAP_modulator"/>
</dbReference>
<keyword evidence="2" id="KW-1185">Reference proteome</keyword>
<dbReference type="PANTHER" id="PTHR33975:SF2">
    <property type="entry name" value="MYELIN-ASSOCIATED OLIGODENDROCYTE BASIC PROTEIN"/>
    <property type="match status" value="1"/>
</dbReference>
<sequence length="181" mass="19679">IQIGLLGLARSLQLDLEDIAEKADTSSPEGLHYVLEETVLALLRNPEYCVYGHAECAVVKGPEAAEDAFNEFSMDERGKFAEETLVNVNARKRAVSSSAAAGGDEQNINEYILVTIIAAADGNVKLPEIVDSAALRTALKRLGAIRVDALQAVEVLWTPQEEGDTLTEDELLRDYPQLNIL</sequence>
<dbReference type="STRING" id="564608.C1N794"/>
<dbReference type="eggNOG" id="ENOG502QUI9">
    <property type="taxonomic scope" value="Eukaryota"/>
</dbReference>
<proteinExistence type="predicted"/>
<dbReference type="AlphaFoldDB" id="C1N794"/>
<protein>
    <submittedName>
        <fullName evidence="1">Predicted protein</fullName>
    </submittedName>
</protein>
<accession>C1N794</accession>
<feature type="non-terminal residue" evidence="1">
    <location>
        <position position="181"/>
    </location>
</feature>
<dbReference type="Proteomes" id="UP000001876">
    <property type="component" value="Unassembled WGS sequence"/>
</dbReference>
<dbReference type="RefSeq" id="XP_003063858.1">
    <property type="nucleotide sequence ID" value="XM_003063812.2"/>
</dbReference>
<dbReference type="GeneID" id="9689139"/>
<dbReference type="EMBL" id="GG663749">
    <property type="protein sequence ID" value="EEH52231.1"/>
    <property type="molecule type" value="Genomic_DNA"/>
</dbReference>
<dbReference type="PANTHER" id="PTHR33975">
    <property type="entry name" value="MYELIN-ASSOCIATED OLIGODENDROCYTE BASIC PROTEIN"/>
    <property type="match status" value="1"/>
</dbReference>
<organism evidence="2">
    <name type="scientific">Micromonas pusilla (strain CCMP1545)</name>
    <name type="common">Picoplanktonic green alga</name>
    <dbReference type="NCBI Taxonomy" id="564608"/>
    <lineage>
        <taxon>Eukaryota</taxon>
        <taxon>Viridiplantae</taxon>
        <taxon>Chlorophyta</taxon>
        <taxon>Mamiellophyceae</taxon>
        <taxon>Mamiellales</taxon>
        <taxon>Mamiellaceae</taxon>
        <taxon>Micromonas</taxon>
    </lineage>
</organism>
<feature type="non-terminal residue" evidence="1">
    <location>
        <position position="1"/>
    </location>
</feature>
<dbReference type="OrthoDB" id="542507at2759"/>
<name>C1N794_MICPC</name>
<dbReference type="KEGG" id="mpp:MICPUCDRAFT_5779"/>